<proteinExistence type="predicted"/>
<dbReference type="Gene3D" id="2.40.50.90">
    <property type="match status" value="1"/>
</dbReference>
<dbReference type="InterPro" id="IPR035437">
    <property type="entry name" value="SNase_OB-fold_sf"/>
</dbReference>
<sequence>MTNRRIRLTGFDTPELRGSCQAERQLAVVAREELTQWLNRGPFELDGGAEPPRDQYGRELRAARREGEYLADVMIARGLARSNGWGAGAADWC</sequence>
<dbReference type="EMBL" id="LBHU01000001">
    <property type="protein sequence ID" value="KLI65182.1"/>
    <property type="molecule type" value="Genomic_DNA"/>
</dbReference>
<dbReference type="STRING" id="874156.GCA_001021555_00699"/>
<dbReference type="SUPFAM" id="SSF50199">
    <property type="entry name" value="Staphylococcal nuclease"/>
    <property type="match status" value="1"/>
</dbReference>
<dbReference type="PATRIC" id="fig|874156.12.peg.604"/>
<name>A0A0H0XT96_9SPHN</name>
<dbReference type="Proteomes" id="UP000053455">
    <property type="component" value="Unassembled WGS sequence"/>
</dbReference>
<gene>
    <name evidence="1" type="ORF">AAV99_02900</name>
</gene>
<evidence type="ECO:0000313" key="2">
    <source>
        <dbReference type="Proteomes" id="UP000053455"/>
    </source>
</evidence>
<accession>A0A0H0XT96</accession>
<dbReference type="AlphaFoldDB" id="A0A0H0XT96"/>
<keyword evidence="2" id="KW-1185">Reference proteome</keyword>
<evidence type="ECO:0000313" key="1">
    <source>
        <dbReference type="EMBL" id="KLI65182.1"/>
    </source>
</evidence>
<comment type="caution">
    <text evidence="1">The sequence shown here is derived from an EMBL/GenBank/DDBJ whole genome shotgun (WGS) entry which is preliminary data.</text>
</comment>
<organism evidence="1 2">
    <name type="scientific">Aurantiacibacter marinus</name>
    <dbReference type="NCBI Taxonomy" id="874156"/>
    <lineage>
        <taxon>Bacteria</taxon>
        <taxon>Pseudomonadati</taxon>
        <taxon>Pseudomonadota</taxon>
        <taxon>Alphaproteobacteria</taxon>
        <taxon>Sphingomonadales</taxon>
        <taxon>Erythrobacteraceae</taxon>
        <taxon>Aurantiacibacter</taxon>
    </lineage>
</organism>
<evidence type="ECO:0008006" key="3">
    <source>
        <dbReference type="Google" id="ProtNLM"/>
    </source>
</evidence>
<reference evidence="1 2" key="1">
    <citation type="submission" date="2015-04" db="EMBL/GenBank/DDBJ databases">
        <title>The draft genome sequence of Erythrobacter marinus HWDM-33.</title>
        <authorList>
            <person name="Zhuang L."/>
            <person name="Liu Y."/>
            <person name="Shao Z."/>
        </authorList>
    </citation>
    <scope>NUCLEOTIDE SEQUENCE [LARGE SCALE GENOMIC DNA]</scope>
    <source>
        <strain evidence="1 2">HWDM-33</strain>
    </source>
</reference>
<protein>
    <recommendedName>
        <fullName evidence="3">TNase-like domain-containing protein</fullName>
    </recommendedName>
</protein>